<feature type="domain" description="PilZ" evidence="1">
    <location>
        <begin position="96"/>
        <end position="175"/>
    </location>
</feature>
<evidence type="ECO:0000259" key="1">
    <source>
        <dbReference type="Pfam" id="PF07238"/>
    </source>
</evidence>
<dbReference type="Proteomes" id="UP000640333">
    <property type="component" value="Unassembled WGS sequence"/>
</dbReference>
<sequence length="195" mass="22576">MQEQERRKFFRIDHQVSIELKTISAEEIAKNPTPVQFEVSPYFLLLSQLQDLDTEGDHLLRKIAEKDANTAAFLQLMHRKIDTIAKAVAVNGIELEQILSQEINLSEGGMMFEYPDTFEMDQHLAIKLIFPETCIGLLLYAKVCRLIPMPNGHYKVGIEFIRMPESCRVLLARQVMLLQSQQRRRERLSTEQSDD</sequence>
<proteinExistence type="predicted"/>
<keyword evidence="3" id="KW-1185">Reference proteome</keyword>
<dbReference type="GO" id="GO:0035438">
    <property type="term" value="F:cyclic-di-GMP binding"/>
    <property type="evidence" value="ECO:0007669"/>
    <property type="project" value="InterPro"/>
</dbReference>
<reference evidence="2" key="1">
    <citation type="submission" date="2020-10" db="EMBL/GenBank/DDBJ databases">
        <title>Bacterium isolated from coastal waters sediment.</title>
        <authorList>
            <person name="Chen R.-J."/>
            <person name="Lu D.-C."/>
            <person name="Zhu K.-L."/>
            <person name="Du Z.-J."/>
        </authorList>
    </citation>
    <scope>NUCLEOTIDE SEQUENCE</scope>
    <source>
        <strain evidence="2">N1Y112</strain>
    </source>
</reference>
<dbReference type="RefSeq" id="WP_193952761.1">
    <property type="nucleotide sequence ID" value="NZ_JADEYS010000006.1"/>
</dbReference>
<gene>
    <name evidence="2" type="ORF">IOQ59_08100</name>
</gene>
<protein>
    <submittedName>
        <fullName evidence="2">PilZ domain-containing protein</fullName>
    </submittedName>
</protein>
<evidence type="ECO:0000313" key="3">
    <source>
        <dbReference type="Proteomes" id="UP000640333"/>
    </source>
</evidence>
<organism evidence="2 3">
    <name type="scientific">Pontibacterium sinense</name>
    <dbReference type="NCBI Taxonomy" id="2781979"/>
    <lineage>
        <taxon>Bacteria</taxon>
        <taxon>Pseudomonadati</taxon>
        <taxon>Pseudomonadota</taxon>
        <taxon>Gammaproteobacteria</taxon>
        <taxon>Oceanospirillales</taxon>
        <taxon>Oceanospirillaceae</taxon>
        <taxon>Pontibacterium</taxon>
    </lineage>
</organism>
<dbReference type="AlphaFoldDB" id="A0A8J7FD47"/>
<comment type="caution">
    <text evidence="2">The sequence shown here is derived from an EMBL/GenBank/DDBJ whole genome shotgun (WGS) entry which is preliminary data.</text>
</comment>
<evidence type="ECO:0000313" key="2">
    <source>
        <dbReference type="EMBL" id="MBE9397219.1"/>
    </source>
</evidence>
<dbReference type="Gene3D" id="2.40.10.220">
    <property type="entry name" value="predicted glycosyltransferase like domains"/>
    <property type="match status" value="1"/>
</dbReference>
<dbReference type="InterPro" id="IPR009875">
    <property type="entry name" value="PilZ_domain"/>
</dbReference>
<dbReference type="Pfam" id="PF07238">
    <property type="entry name" value="PilZ"/>
    <property type="match status" value="1"/>
</dbReference>
<accession>A0A8J7FD47</accession>
<dbReference type="EMBL" id="JADEYS010000006">
    <property type="protein sequence ID" value="MBE9397219.1"/>
    <property type="molecule type" value="Genomic_DNA"/>
</dbReference>
<name>A0A8J7FD47_9GAMM</name>